<dbReference type="AlphaFoldDB" id="A0A151TLG3"/>
<organism evidence="2 3">
    <name type="scientific">Cajanus cajan</name>
    <name type="common">Pigeon pea</name>
    <name type="synonym">Cajanus indicus</name>
    <dbReference type="NCBI Taxonomy" id="3821"/>
    <lineage>
        <taxon>Eukaryota</taxon>
        <taxon>Viridiplantae</taxon>
        <taxon>Streptophyta</taxon>
        <taxon>Embryophyta</taxon>
        <taxon>Tracheophyta</taxon>
        <taxon>Spermatophyta</taxon>
        <taxon>Magnoliopsida</taxon>
        <taxon>eudicotyledons</taxon>
        <taxon>Gunneridae</taxon>
        <taxon>Pentapetalae</taxon>
        <taxon>rosids</taxon>
        <taxon>fabids</taxon>
        <taxon>Fabales</taxon>
        <taxon>Fabaceae</taxon>
        <taxon>Papilionoideae</taxon>
        <taxon>50 kb inversion clade</taxon>
        <taxon>NPAAA clade</taxon>
        <taxon>indigoferoid/millettioid clade</taxon>
        <taxon>Phaseoleae</taxon>
        <taxon>Cajanus</taxon>
    </lineage>
</organism>
<accession>A0A151TLG3</accession>
<dbReference type="Pfam" id="PF13966">
    <property type="entry name" value="zf-RVT"/>
    <property type="match status" value="1"/>
</dbReference>
<feature type="domain" description="Reverse transcriptase zinc-binding" evidence="1">
    <location>
        <begin position="3"/>
        <end position="56"/>
    </location>
</feature>
<dbReference type="EMBL" id="CM003607">
    <property type="protein sequence ID" value="KYP67870.1"/>
    <property type="molecule type" value="Genomic_DNA"/>
</dbReference>
<name>A0A151TLG3_CAJCA</name>
<proteinExistence type="predicted"/>
<dbReference type="InterPro" id="IPR026960">
    <property type="entry name" value="RVT-Znf"/>
</dbReference>
<protein>
    <recommendedName>
        <fullName evidence="1">Reverse transcriptase zinc-binding domain-containing protein</fullName>
    </recommendedName>
</protein>
<keyword evidence="3" id="KW-1185">Reference proteome</keyword>
<gene>
    <name evidence="2" type="ORF">KK1_024225</name>
</gene>
<dbReference type="Proteomes" id="UP000075243">
    <property type="component" value="Chromosome 5"/>
</dbReference>
<evidence type="ECO:0000259" key="1">
    <source>
        <dbReference type="Pfam" id="PF13966"/>
    </source>
</evidence>
<dbReference type="Gramene" id="C.cajan_23538.t">
    <property type="protein sequence ID" value="C.cajan_23538.t.cds1"/>
    <property type="gene ID" value="C.cajan_23538"/>
</dbReference>
<sequence>MVLQWHLLHNALPLVDNLLRRGIDLPPLNSMCVMCNEQPENLLHLFFYCPIADQLWMYYFCWVSISTVLPQIVRQHYCRCFGRHATKRRGTLLGVSLYGVFGKGRITRFSEEEKLHWRN</sequence>
<evidence type="ECO:0000313" key="3">
    <source>
        <dbReference type="Proteomes" id="UP000075243"/>
    </source>
</evidence>
<reference evidence="2 3" key="1">
    <citation type="journal article" date="2012" name="Nat. Biotechnol.">
        <title>Draft genome sequence of pigeonpea (Cajanus cajan), an orphan legume crop of resource-poor farmers.</title>
        <authorList>
            <person name="Varshney R.K."/>
            <person name="Chen W."/>
            <person name="Li Y."/>
            <person name="Bharti A.K."/>
            <person name="Saxena R.K."/>
            <person name="Schlueter J.A."/>
            <person name="Donoghue M.T."/>
            <person name="Azam S."/>
            <person name="Fan G."/>
            <person name="Whaley A.M."/>
            <person name="Farmer A.D."/>
            <person name="Sheridan J."/>
            <person name="Iwata A."/>
            <person name="Tuteja R."/>
            <person name="Penmetsa R.V."/>
            <person name="Wu W."/>
            <person name="Upadhyaya H.D."/>
            <person name="Yang S.P."/>
            <person name="Shah T."/>
            <person name="Saxena K.B."/>
            <person name="Michael T."/>
            <person name="McCombie W.R."/>
            <person name="Yang B."/>
            <person name="Zhang G."/>
            <person name="Yang H."/>
            <person name="Wang J."/>
            <person name="Spillane C."/>
            <person name="Cook D.R."/>
            <person name="May G.D."/>
            <person name="Xu X."/>
            <person name="Jackson S.A."/>
        </authorList>
    </citation>
    <scope>NUCLEOTIDE SEQUENCE [LARGE SCALE GENOMIC DNA]</scope>
    <source>
        <strain evidence="3">cv. Asha</strain>
    </source>
</reference>
<evidence type="ECO:0000313" key="2">
    <source>
        <dbReference type="EMBL" id="KYP67870.1"/>
    </source>
</evidence>